<evidence type="ECO:0000256" key="4">
    <source>
        <dbReference type="ARBA" id="ARBA00022723"/>
    </source>
</evidence>
<dbReference type="InterPro" id="IPR036396">
    <property type="entry name" value="Cyt_P450_sf"/>
</dbReference>
<dbReference type="AlphaFoldDB" id="A0AAD9L927"/>
<comment type="caution">
    <text evidence="10">The sequence shown here is derived from an EMBL/GenBank/DDBJ whole genome shotgun (WGS) entry which is preliminary data.</text>
</comment>
<keyword evidence="9" id="KW-0472">Membrane</keyword>
<dbReference type="SUPFAM" id="SSF48264">
    <property type="entry name" value="Cytochrome P450"/>
    <property type="match status" value="1"/>
</dbReference>
<evidence type="ECO:0000256" key="1">
    <source>
        <dbReference type="ARBA" id="ARBA00001971"/>
    </source>
</evidence>
<dbReference type="InterPro" id="IPR001128">
    <property type="entry name" value="Cyt_P450"/>
</dbReference>
<accession>A0AAD9L927</accession>
<evidence type="ECO:0000256" key="7">
    <source>
        <dbReference type="ARBA" id="ARBA00023033"/>
    </source>
</evidence>
<comment type="cofactor">
    <cofactor evidence="1">
        <name>heme</name>
        <dbReference type="ChEBI" id="CHEBI:30413"/>
    </cofactor>
</comment>
<keyword evidence="9" id="KW-1133">Transmembrane helix</keyword>
<dbReference type="GO" id="GO:0020037">
    <property type="term" value="F:heme binding"/>
    <property type="evidence" value="ECO:0007669"/>
    <property type="project" value="InterPro"/>
</dbReference>
<evidence type="ECO:0000256" key="9">
    <source>
        <dbReference type="SAM" id="Phobius"/>
    </source>
</evidence>
<proteinExistence type="inferred from homology"/>
<keyword evidence="5" id="KW-0560">Oxidoreductase</keyword>
<organism evidence="10 11">
    <name type="scientific">Papiliotrema laurentii</name>
    <name type="common">Cryptococcus laurentii</name>
    <dbReference type="NCBI Taxonomy" id="5418"/>
    <lineage>
        <taxon>Eukaryota</taxon>
        <taxon>Fungi</taxon>
        <taxon>Dikarya</taxon>
        <taxon>Basidiomycota</taxon>
        <taxon>Agaricomycotina</taxon>
        <taxon>Tremellomycetes</taxon>
        <taxon>Tremellales</taxon>
        <taxon>Rhynchogastremaceae</taxon>
        <taxon>Papiliotrema</taxon>
    </lineage>
</organism>
<keyword evidence="6" id="KW-0408">Iron</keyword>
<feature type="region of interest" description="Disordered" evidence="8">
    <location>
        <begin position="364"/>
        <end position="387"/>
    </location>
</feature>
<evidence type="ECO:0000313" key="11">
    <source>
        <dbReference type="Proteomes" id="UP001182556"/>
    </source>
</evidence>
<dbReference type="InterPro" id="IPR047146">
    <property type="entry name" value="Cyt_P450_E_CYP52_fungi"/>
</dbReference>
<feature type="compositionally biased region" description="Basic and acidic residues" evidence="8">
    <location>
        <begin position="366"/>
        <end position="376"/>
    </location>
</feature>
<gene>
    <name evidence="10" type="ORF">DB88DRAFT_45043</name>
</gene>
<feature type="transmembrane region" description="Helical" evidence="9">
    <location>
        <begin position="37"/>
        <end position="58"/>
    </location>
</feature>
<sequence length="387" mass="44441">MIQGAKFLLPAIWKTVILPPLLAYWLLRHLKPPTDSFLLRVTMYLVVLVSSHIFRTWFSTLQTQIRARQCGAREVPRVKGRWVLNLDVMVDWSRSGREEEVARMLELLKREYGTTFNTRVLGEDQVITTDPRVIRHVLIDDFDNFVKGEKFYQRAEGFLGDGIFNSDGERWRFHRNLTRPYFHPSHISPSLFTPLFQRFMRNLPLGTPFDIHRPISRLALHVSLLWLCGCDLSGEEAVGDQLGEALRTAQEVVGRRVKIGTVWPLFELGRNPLREPMQVIRGFFRPLIARAKDKNQRREGHCLLYQLVDSTDDAKLVEDQLINLLLASRDTTASLSTFLVYALAIHPTIARQVRGEVRAVAGSDGQVDKDVDERSSTRHFGSSPLCR</sequence>
<evidence type="ECO:0000256" key="2">
    <source>
        <dbReference type="ARBA" id="ARBA00010617"/>
    </source>
</evidence>
<reference evidence="10" key="1">
    <citation type="submission" date="2023-02" db="EMBL/GenBank/DDBJ databases">
        <title>Identification and recombinant expression of a fungal hydrolase from Papiliotrema laurentii that hydrolyzes apple cutin and clears colloidal polyester polyurethane.</title>
        <authorList>
            <consortium name="DOE Joint Genome Institute"/>
            <person name="Roman V.A."/>
            <person name="Bojanowski C."/>
            <person name="Crable B.R."/>
            <person name="Wagner D.N."/>
            <person name="Hung C.S."/>
            <person name="Nadeau L.J."/>
            <person name="Schratz L."/>
            <person name="Haridas S."/>
            <person name="Pangilinan J."/>
            <person name="Lipzen A."/>
            <person name="Na H."/>
            <person name="Yan M."/>
            <person name="Ng V."/>
            <person name="Grigoriev I.V."/>
            <person name="Spatafora J.W."/>
            <person name="Barlow D."/>
            <person name="Biffinger J."/>
            <person name="Kelley-Loughnane N."/>
            <person name="Varaljay V.A."/>
            <person name="Crookes-Goodson W.J."/>
        </authorList>
    </citation>
    <scope>NUCLEOTIDE SEQUENCE</scope>
    <source>
        <strain evidence="10">5307AH</strain>
    </source>
</reference>
<dbReference type="GO" id="GO:0016705">
    <property type="term" value="F:oxidoreductase activity, acting on paired donors, with incorporation or reduction of molecular oxygen"/>
    <property type="evidence" value="ECO:0007669"/>
    <property type="project" value="InterPro"/>
</dbReference>
<dbReference type="PANTHER" id="PTHR24287:SF1">
    <property type="entry name" value="P450, PUTATIVE (EUROFUNG)-RELATED"/>
    <property type="match status" value="1"/>
</dbReference>
<protein>
    <submittedName>
        <fullName evidence="10">Cytochrome P450</fullName>
    </submittedName>
</protein>
<dbReference type="Pfam" id="PF00067">
    <property type="entry name" value="p450"/>
    <property type="match status" value="1"/>
</dbReference>
<keyword evidence="9" id="KW-0812">Transmembrane</keyword>
<dbReference type="Proteomes" id="UP001182556">
    <property type="component" value="Unassembled WGS sequence"/>
</dbReference>
<dbReference type="EMBL" id="JAODAN010000001">
    <property type="protein sequence ID" value="KAK1927710.1"/>
    <property type="molecule type" value="Genomic_DNA"/>
</dbReference>
<keyword evidence="7" id="KW-0503">Monooxygenase</keyword>
<comment type="similarity">
    <text evidence="2">Belongs to the cytochrome P450 family.</text>
</comment>
<feature type="transmembrane region" description="Helical" evidence="9">
    <location>
        <begin position="7"/>
        <end position="25"/>
    </location>
</feature>
<evidence type="ECO:0000256" key="3">
    <source>
        <dbReference type="ARBA" id="ARBA00022617"/>
    </source>
</evidence>
<keyword evidence="3" id="KW-0349">Heme</keyword>
<evidence type="ECO:0000256" key="6">
    <source>
        <dbReference type="ARBA" id="ARBA00023004"/>
    </source>
</evidence>
<keyword evidence="4" id="KW-0479">Metal-binding</keyword>
<name>A0AAD9L927_PAPLA</name>
<dbReference type="Gene3D" id="1.10.630.10">
    <property type="entry name" value="Cytochrome P450"/>
    <property type="match status" value="1"/>
</dbReference>
<dbReference type="GO" id="GO:0004497">
    <property type="term" value="F:monooxygenase activity"/>
    <property type="evidence" value="ECO:0007669"/>
    <property type="project" value="UniProtKB-KW"/>
</dbReference>
<keyword evidence="11" id="KW-1185">Reference proteome</keyword>
<dbReference type="GO" id="GO:0005506">
    <property type="term" value="F:iron ion binding"/>
    <property type="evidence" value="ECO:0007669"/>
    <property type="project" value="InterPro"/>
</dbReference>
<evidence type="ECO:0000256" key="8">
    <source>
        <dbReference type="SAM" id="MobiDB-lite"/>
    </source>
</evidence>
<evidence type="ECO:0000313" key="10">
    <source>
        <dbReference type="EMBL" id="KAK1927710.1"/>
    </source>
</evidence>
<evidence type="ECO:0000256" key="5">
    <source>
        <dbReference type="ARBA" id="ARBA00023002"/>
    </source>
</evidence>
<dbReference type="PANTHER" id="PTHR24287">
    <property type="entry name" value="P450, PUTATIVE (EUROFUNG)-RELATED"/>
    <property type="match status" value="1"/>
</dbReference>